<comment type="caution">
    <text evidence="2">The sequence shown here is derived from an EMBL/GenBank/DDBJ whole genome shotgun (WGS) entry which is preliminary data.</text>
</comment>
<organism evidence="2 3">
    <name type="scientific">Mugilogobius chulae</name>
    <name type="common">yellowstripe goby</name>
    <dbReference type="NCBI Taxonomy" id="88201"/>
    <lineage>
        <taxon>Eukaryota</taxon>
        <taxon>Metazoa</taxon>
        <taxon>Chordata</taxon>
        <taxon>Craniata</taxon>
        <taxon>Vertebrata</taxon>
        <taxon>Euteleostomi</taxon>
        <taxon>Actinopterygii</taxon>
        <taxon>Neopterygii</taxon>
        <taxon>Teleostei</taxon>
        <taxon>Neoteleostei</taxon>
        <taxon>Acanthomorphata</taxon>
        <taxon>Gobiaria</taxon>
        <taxon>Gobiiformes</taxon>
        <taxon>Gobioidei</taxon>
        <taxon>Gobiidae</taxon>
        <taxon>Gobionellinae</taxon>
        <taxon>Mugilogobius</taxon>
    </lineage>
</organism>
<accession>A0AAW0NVR4</accession>
<dbReference type="AlphaFoldDB" id="A0AAW0NVR4"/>
<evidence type="ECO:0000313" key="2">
    <source>
        <dbReference type="EMBL" id="KAK7909319.1"/>
    </source>
</evidence>
<name>A0AAW0NVR4_9GOBI</name>
<keyword evidence="3" id="KW-1185">Reference proteome</keyword>
<dbReference type="EMBL" id="JBBPFD010000010">
    <property type="protein sequence ID" value="KAK7909319.1"/>
    <property type="molecule type" value="Genomic_DNA"/>
</dbReference>
<reference evidence="3" key="1">
    <citation type="submission" date="2024-04" db="EMBL/GenBank/DDBJ databases">
        <title>Salinicola lusitanus LLJ914,a marine bacterium isolated from the Okinawa Trough.</title>
        <authorList>
            <person name="Li J."/>
        </authorList>
    </citation>
    <scope>NUCLEOTIDE SEQUENCE [LARGE SCALE GENOMIC DNA]</scope>
</reference>
<gene>
    <name evidence="2" type="ORF">WMY93_014003</name>
</gene>
<proteinExistence type="predicted"/>
<dbReference type="PANTHER" id="PTHR32046:SF11">
    <property type="entry name" value="IMMUNE-ASSOCIATED NUCLEOTIDE-BINDING PROTEIN 10-LIKE"/>
    <property type="match status" value="1"/>
</dbReference>
<evidence type="ECO:0000256" key="1">
    <source>
        <dbReference type="SAM" id="Coils"/>
    </source>
</evidence>
<protein>
    <submittedName>
        <fullName evidence="2">Uncharacterized protein</fullName>
    </submittedName>
</protein>
<evidence type="ECO:0000313" key="3">
    <source>
        <dbReference type="Proteomes" id="UP001460270"/>
    </source>
</evidence>
<sequence length="191" mass="22164">MGKTSMRSFFDALKETEPKSLTLTKEVLQERKQLEEAVEELHRKIKEGLDKQNEIRQTEEQIKQHEAEIQRNKDFDVIVKVVQPVQENISGTGKDTTNCSSCRVTCQMGSDDYKEVTETQTVNAMVQEATGFINRLNEIALKPKRLSVSQHLDLLIEKEKKQRKPGWRRRVKALDEKKAKEEILEILDKKN</sequence>
<dbReference type="PANTHER" id="PTHR32046">
    <property type="entry name" value="G DOMAIN-CONTAINING PROTEIN"/>
    <property type="match status" value="1"/>
</dbReference>
<feature type="coiled-coil region" evidence="1">
    <location>
        <begin position="24"/>
        <end position="75"/>
    </location>
</feature>
<keyword evidence="1" id="KW-0175">Coiled coil</keyword>
<dbReference type="Proteomes" id="UP001460270">
    <property type="component" value="Unassembled WGS sequence"/>
</dbReference>